<dbReference type="InterPro" id="IPR015943">
    <property type="entry name" value="WD40/YVTN_repeat-like_dom_sf"/>
</dbReference>
<evidence type="ECO:0000259" key="7">
    <source>
        <dbReference type="PROSITE" id="PS51387"/>
    </source>
</evidence>
<dbReference type="Pfam" id="PF01565">
    <property type="entry name" value="FAD_binding_4"/>
    <property type="match status" value="1"/>
</dbReference>
<dbReference type="GO" id="GO:0071949">
    <property type="term" value="F:FAD binding"/>
    <property type="evidence" value="ECO:0007669"/>
    <property type="project" value="InterPro"/>
</dbReference>
<feature type="region of interest" description="Disordered" evidence="6">
    <location>
        <begin position="1"/>
        <end position="25"/>
    </location>
</feature>
<evidence type="ECO:0000256" key="2">
    <source>
        <dbReference type="ARBA" id="ARBA00005466"/>
    </source>
</evidence>
<dbReference type="SUPFAM" id="SSF50974">
    <property type="entry name" value="Nitrous oxide reductase, N-terminal domain"/>
    <property type="match status" value="1"/>
</dbReference>
<evidence type="ECO:0000256" key="6">
    <source>
        <dbReference type="SAM" id="MobiDB-lite"/>
    </source>
</evidence>
<dbReference type="InterPro" id="IPR019405">
    <property type="entry name" value="Lactonase_7-beta_prop"/>
</dbReference>
<dbReference type="Pfam" id="PF10282">
    <property type="entry name" value="Lactonase"/>
    <property type="match status" value="1"/>
</dbReference>
<gene>
    <name evidence="8" type="ORF">LTR97_012045</name>
</gene>
<feature type="domain" description="FAD-binding PCMH-type" evidence="7">
    <location>
        <begin position="294"/>
        <end position="467"/>
    </location>
</feature>
<dbReference type="PROSITE" id="PS51387">
    <property type="entry name" value="FAD_PCMH"/>
    <property type="match status" value="1"/>
</dbReference>
<keyword evidence="5" id="KW-0560">Oxidoreductase</keyword>
<dbReference type="Gene3D" id="3.40.462.20">
    <property type="match status" value="1"/>
</dbReference>
<dbReference type="InterPro" id="IPR036318">
    <property type="entry name" value="FAD-bd_PCMH-like_sf"/>
</dbReference>
<dbReference type="Proteomes" id="UP001310594">
    <property type="component" value="Unassembled WGS sequence"/>
</dbReference>
<dbReference type="GO" id="GO:0016491">
    <property type="term" value="F:oxidoreductase activity"/>
    <property type="evidence" value="ECO:0007669"/>
    <property type="project" value="UniProtKB-KW"/>
</dbReference>
<proteinExistence type="inferred from homology"/>
<evidence type="ECO:0000256" key="3">
    <source>
        <dbReference type="ARBA" id="ARBA00022630"/>
    </source>
</evidence>
<evidence type="ECO:0000313" key="9">
    <source>
        <dbReference type="Proteomes" id="UP001310594"/>
    </source>
</evidence>
<dbReference type="InterPro" id="IPR016166">
    <property type="entry name" value="FAD-bd_PCMH"/>
</dbReference>
<dbReference type="Pfam" id="PF08031">
    <property type="entry name" value="BBE"/>
    <property type="match status" value="1"/>
</dbReference>
<evidence type="ECO:0000256" key="4">
    <source>
        <dbReference type="ARBA" id="ARBA00022827"/>
    </source>
</evidence>
<name>A0AAN7ZQQ3_9PEZI</name>
<comment type="similarity">
    <text evidence="2">Belongs to the oxygen-dependent FAD-linked oxidoreductase family.</text>
</comment>
<dbReference type="Gene3D" id="2.130.10.10">
    <property type="entry name" value="YVTN repeat-like/Quinoprotein amine dehydrogenase"/>
    <property type="match status" value="1"/>
</dbReference>
<dbReference type="PANTHER" id="PTHR42973">
    <property type="entry name" value="BINDING OXIDOREDUCTASE, PUTATIVE (AFU_ORTHOLOGUE AFUA_1G17690)-RELATED"/>
    <property type="match status" value="1"/>
</dbReference>
<protein>
    <recommendedName>
        <fullName evidence="7">FAD-binding PCMH-type domain-containing protein</fullName>
    </recommendedName>
</protein>
<dbReference type="InterPro" id="IPR016169">
    <property type="entry name" value="FAD-bd_PCMH_sub2"/>
</dbReference>
<evidence type="ECO:0000256" key="1">
    <source>
        <dbReference type="ARBA" id="ARBA00001974"/>
    </source>
</evidence>
<comment type="cofactor">
    <cofactor evidence="1">
        <name>FAD</name>
        <dbReference type="ChEBI" id="CHEBI:57692"/>
    </cofactor>
</comment>
<keyword evidence="4" id="KW-0274">FAD</keyword>
<evidence type="ECO:0000313" key="8">
    <source>
        <dbReference type="EMBL" id="KAK5690882.1"/>
    </source>
</evidence>
<evidence type="ECO:0000256" key="5">
    <source>
        <dbReference type="ARBA" id="ARBA00023002"/>
    </source>
</evidence>
<dbReference type="AlphaFoldDB" id="A0AAN7ZQQ3"/>
<comment type="caution">
    <text evidence="8">The sequence shown here is derived from an EMBL/GenBank/DDBJ whole genome shotgun (WGS) entry which is preliminary data.</text>
</comment>
<dbReference type="InterPro" id="IPR006094">
    <property type="entry name" value="Oxid_FAD_bind_N"/>
</dbReference>
<dbReference type="InterPro" id="IPR012951">
    <property type="entry name" value="BBE"/>
</dbReference>
<dbReference type="PANTHER" id="PTHR42973:SF39">
    <property type="entry name" value="FAD-BINDING PCMH-TYPE DOMAIN-CONTAINING PROTEIN"/>
    <property type="match status" value="1"/>
</dbReference>
<keyword evidence="3" id="KW-0285">Flavoprotein</keyword>
<organism evidence="8 9">
    <name type="scientific">Elasticomyces elasticus</name>
    <dbReference type="NCBI Taxonomy" id="574655"/>
    <lineage>
        <taxon>Eukaryota</taxon>
        <taxon>Fungi</taxon>
        <taxon>Dikarya</taxon>
        <taxon>Ascomycota</taxon>
        <taxon>Pezizomycotina</taxon>
        <taxon>Dothideomycetes</taxon>
        <taxon>Dothideomycetidae</taxon>
        <taxon>Mycosphaerellales</taxon>
        <taxon>Teratosphaeriaceae</taxon>
        <taxon>Elasticomyces</taxon>
    </lineage>
</organism>
<dbReference type="InterPro" id="IPR011045">
    <property type="entry name" value="N2O_reductase_N"/>
</dbReference>
<dbReference type="Gene3D" id="3.30.465.10">
    <property type="match status" value="1"/>
</dbReference>
<dbReference type="EMBL" id="JAVRQU010000023">
    <property type="protein sequence ID" value="KAK5690882.1"/>
    <property type="molecule type" value="Genomic_DNA"/>
</dbReference>
<dbReference type="InterPro" id="IPR050416">
    <property type="entry name" value="FAD-linked_Oxidoreductase"/>
</dbReference>
<dbReference type="SUPFAM" id="SSF56176">
    <property type="entry name" value="FAD-binding/transporter-associated domain-like"/>
    <property type="match status" value="1"/>
</dbReference>
<sequence length="729" mass="79021">MSGSGTDPSRQDAPHPHSTITDPTGQYIIVPDLGADLIRIFSIDGSSGELTACTSAKADAGDGPRHGSWWSPDDVSVEGLMLYTVNELGNSVTGWKVSYPSSGCLTLNKTQTLSTFESGSPPSSTLPVKAAEVHVRGNFLYAANRNDQLFGSEQDSIVTYNISSTGALNFVEATNSHTWYPRTFSINREGDLVAVGGQTSSNVAIIARDTETGRLGELMANFQVATPGNDGQEDGLSAVVWNMSSTMNLQIPIPVTTPSKATTINECLTNASVPIDKKGSDSWDDDVEPFNLRLPYTPAAVAVPTTIDHIQAAVSCAIKFDMKATAKSGGHSYASLGLGGEDGHLMIELDRMYNVTLDTDSNVATVQPGARLGHIANELWDQGKRAISAGTCPGVGVSGHSLHGGYGMSSHKYGLAVDWIAGMTVVLANASIVHTSATEHPDLFWALKGAGSSFGIVAEYEFNTFAAPEEVTYFSMPFKWNASSAPAKLEALEAYTQDTMPAELTMRMFSSARSSQLEGMFFGNVSGLKTALTPLLEETGLKIDQAKNTTWMDAFSHYANAPTDPTYPYSSQQTFYAKSLMLKSLNGTSAEKFADYWYKEAPSNDRAWWFQLDLHGGKYSAVTNGNHSTSSYAHRDKLYLIQFYDQSFFGDYPTDGFDFLDDWVSQTTASLSKSDWGMYINYADSRLNQSYAQDTYWGENVPRLQSIKAAVDPEEVFYFPQSIKPVVAS</sequence>
<reference evidence="8" key="1">
    <citation type="submission" date="2023-08" db="EMBL/GenBank/DDBJ databases">
        <title>Black Yeasts Isolated from many extreme environments.</title>
        <authorList>
            <person name="Coleine C."/>
            <person name="Stajich J.E."/>
            <person name="Selbmann L."/>
        </authorList>
    </citation>
    <scope>NUCLEOTIDE SEQUENCE</scope>
    <source>
        <strain evidence="8">CCFEE 5810</strain>
    </source>
</reference>
<accession>A0AAN7ZQQ3</accession>